<evidence type="ECO:0000313" key="2">
    <source>
        <dbReference type="EMBL" id="SKA72130.1"/>
    </source>
</evidence>
<feature type="transmembrane region" description="Helical" evidence="1">
    <location>
        <begin position="12"/>
        <end position="33"/>
    </location>
</feature>
<proteinExistence type="predicted"/>
<reference evidence="2 3" key="1">
    <citation type="submission" date="2017-02" db="EMBL/GenBank/DDBJ databases">
        <authorList>
            <person name="Peterson S.W."/>
        </authorList>
    </citation>
    <scope>NUCLEOTIDE SEQUENCE [LARGE SCALE GENOMIC DNA]</scope>
    <source>
        <strain evidence="2 3">DSM 16080</strain>
    </source>
</reference>
<evidence type="ECO:0000313" key="3">
    <source>
        <dbReference type="Proteomes" id="UP000190027"/>
    </source>
</evidence>
<organism evidence="2 3">
    <name type="scientific">Paucidesulfovibrio gracilis DSM 16080</name>
    <dbReference type="NCBI Taxonomy" id="1121449"/>
    <lineage>
        <taxon>Bacteria</taxon>
        <taxon>Pseudomonadati</taxon>
        <taxon>Thermodesulfobacteriota</taxon>
        <taxon>Desulfovibrionia</taxon>
        <taxon>Desulfovibrionales</taxon>
        <taxon>Desulfovibrionaceae</taxon>
        <taxon>Paucidesulfovibrio</taxon>
    </lineage>
</organism>
<feature type="transmembrane region" description="Helical" evidence="1">
    <location>
        <begin position="99"/>
        <end position="127"/>
    </location>
</feature>
<feature type="transmembrane region" description="Helical" evidence="1">
    <location>
        <begin position="62"/>
        <end position="79"/>
    </location>
</feature>
<feature type="transmembrane region" description="Helical" evidence="1">
    <location>
        <begin position="196"/>
        <end position="215"/>
    </location>
</feature>
<evidence type="ECO:0000256" key="1">
    <source>
        <dbReference type="SAM" id="Phobius"/>
    </source>
</evidence>
<dbReference type="Proteomes" id="UP000190027">
    <property type="component" value="Unassembled WGS sequence"/>
</dbReference>
<keyword evidence="3" id="KW-1185">Reference proteome</keyword>
<dbReference type="STRING" id="1121449.SAMN02745704_00296"/>
<protein>
    <submittedName>
        <fullName evidence="2">Uncharacterized protein</fullName>
    </submittedName>
</protein>
<gene>
    <name evidence="2" type="ORF">SAMN02745704_00296</name>
</gene>
<sequence length="222" mass="24681">MFRSLLLKEYSKLRAMGCLALAVHLAVLGYIYLSMRRLFLLDHAEVVWYRVIHLGTIYYEPLQLLPLLTGVLLAVAQFLPEMRGQRFRISLHLPVPPHVVVLGHLAVGLGIVLTLLLLDVGVLAVMTLERFPVEVAWRAVWTVLPWALAGLAGYLGTALVLLEPVWRLRAVNLLVGFGVVGLLLHRAAPGAYAPSLAWSALLVALLVPSILYPAYRFRLRRA</sequence>
<dbReference type="EMBL" id="FUYC01000001">
    <property type="protein sequence ID" value="SKA72130.1"/>
    <property type="molecule type" value="Genomic_DNA"/>
</dbReference>
<feature type="transmembrane region" description="Helical" evidence="1">
    <location>
        <begin position="139"/>
        <end position="161"/>
    </location>
</feature>
<dbReference type="AlphaFoldDB" id="A0A1T4W4D3"/>
<keyword evidence="1" id="KW-1133">Transmembrane helix</keyword>
<dbReference type="RefSeq" id="WP_144019044.1">
    <property type="nucleotide sequence ID" value="NZ_FUYC01000001.1"/>
</dbReference>
<feature type="transmembrane region" description="Helical" evidence="1">
    <location>
        <begin position="168"/>
        <end position="184"/>
    </location>
</feature>
<keyword evidence="1" id="KW-0812">Transmembrane</keyword>
<name>A0A1T4W4D3_9BACT</name>
<dbReference type="OrthoDB" id="9157310at2"/>
<keyword evidence="1" id="KW-0472">Membrane</keyword>
<accession>A0A1T4W4D3</accession>